<gene>
    <name evidence="3" type="ORF">pJ53_SAL-19-0623_NDM_00022</name>
</gene>
<evidence type="ECO:0000259" key="2">
    <source>
        <dbReference type="Pfam" id="PF14319"/>
    </source>
</evidence>
<protein>
    <recommendedName>
        <fullName evidence="2">Transposase zinc-binding domain-containing protein</fullName>
    </recommendedName>
</protein>
<dbReference type="AlphaFoldDB" id="A0A6D1P739"/>
<feature type="domain" description="Transposase zinc-binding" evidence="2">
    <location>
        <begin position="33"/>
        <end position="127"/>
    </location>
</feature>
<name>A0A6D1P739_ECOLX</name>
<sequence length="141" mass="16410">MSLARNATASQSPTQTNGYERHQPDQTLLYQLVEQHYPAFKASLEAQGQHLPRYIQQEFNDLLQCGRLEYGFMRVRCEDCHHERLVAFSCKRRGFCPSCGARRMAESAALLIDEVFPKEPIRQWVLSFPFQLRFCWLAIPS</sequence>
<reference evidence="3" key="1">
    <citation type="journal article" date="2020" name="Clin. Microbiol. Infect.">
        <title>Multidrug-resistant Salmonella enterica serovar London carrying blaNDM-1 encoding plasmid from Singapore.</title>
        <authorList>
            <person name="Octavia S."/>
            <person name="Chew K.L."/>
            <person name="Lee Chew K."/>
            <person name="Lin R.T.P."/>
            <person name="Teo J.W.P."/>
        </authorList>
    </citation>
    <scope>NUCLEOTIDE SEQUENCE</scope>
    <source>
        <strain evidence="3">J53</strain>
        <plasmid evidence="3">pJ53_SAL-19-0623_NDM</plasmid>
    </source>
</reference>
<dbReference type="InterPro" id="IPR026889">
    <property type="entry name" value="Zn_Tnp"/>
</dbReference>
<accession>A0A6D1P739</accession>
<organism evidence="3">
    <name type="scientific">Escherichia coli</name>
    <dbReference type="NCBI Taxonomy" id="562"/>
    <lineage>
        <taxon>Bacteria</taxon>
        <taxon>Pseudomonadati</taxon>
        <taxon>Pseudomonadota</taxon>
        <taxon>Gammaproteobacteria</taxon>
        <taxon>Enterobacterales</taxon>
        <taxon>Enterobacteriaceae</taxon>
        <taxon>Escherichia</taxon>
    </lineage>
</organism>
<evidence type="ECO:0000313" key="3">
    <source>
        <dbReference type="EMBL" id="QIC03670.1"/>
    </source>
</evidence>
<dbReference type="Pfam" id="PF14319">
    <property type="entry name" value="Zn_Tnp_IS91"/>
    <property type="match status" value="1"/>
</dbReference>
<feature type="region of interest" description="Disordered" evidence="1">
    <location>
        <begin position="1"/>
        <end position="21"/>
    </location>
</feature>
<dbReference type="EMBL" id="MN604268">
    <property type="protein sequence ID" value="QIC03670.1"/>
    <property type="molecule type" value="Genomic_DNA"/>
</dbReference>
<geneLocation type="plasmid" evidence="3">
    <name>pJ53_SAL-19-0623_NDM</name>
</geneLocation>
<proteinExistence type="predicted"/>
<feature type="compositionally biased region" description="Polar residues" evidence="1">
    <location>
        <begin position="1"/>
        <end position="18"/>
    </location>
</feature>
<evidence type="ECO:0000256" key="1">
    <source>
        <dbReference type="SAM" id="MobiDB-lite"/>
    </source>
</evidence>
<keyword evidence="3" id="KW-0614">Plasmid</keyword>